<organism evidence="3">
    <name type="scientific">Paenarthrobacter sp. AMU7</name>
    <dbReference type="NCBI Taxonomy" id="3162492"/>
    <lineage>
        <taxon>Bacteria</taxon>
        <taxon>Bacillati</taxon>
        <taxon>Actinomycetota</taxon>
        <taxon>Actinomycetes</taxon>
        <taxon>Micrococcales</taxon>
        <taxon>Micrococcaceae</taxon>
        <taxon>Paenarthrobacter</taxon>
    </lineage>
</organism>
<feature type="transmembrane region" description="Helical" evidence="2">
    <location>
        <begin position="183"/>
        <end position="204"/>
    </location>
</feature>
<gene>
    <name evidence="3" type="ORF">ABQM86_11035</name>
</gene>
<dbReference type="EMBL" id="CP165735">
    <property type="protein sequence ID" value="XDV69531.1"/>
    <property type="molecule type" value="Genomic_DNA"/>
</dbReference>
<keyword evidence="2" id="KW-1133">Transmembrane helix</keyword>
<accession>A0AB39YKR3</accession>
<feature type="compositionally biased region" description="Polar residues" evidence="1">
    <location>
        <begin position="267"/>
        <end position="291"/>
    </location>
</feature>
<reference evidence="3" key="1">
    <citation type="submission" date="2024-07" db="EMBL/GenBank/DDBJ databases">
        <authorList>
            <person name="Li J."/>
            <person name="Wei H."/>
            <person name="Ma J."/>
        </authorList>
    </citation>
    <scope>NUCLEOTIDE SEQUENCE</scope>
    <source>
        <strain evidence="3">AMU7</strain>
    </source>
</reference>
<proteinExistence type="predicted"/>
<keyword evidence="2" id="KW-0472">Membrane</keyword>
<sequence>MDPVAVIKTLWHHKFVVLPVLLVTVLAAVYVYSFAPRSYEAKATYAIVNPKIPTAAELEKNPALNLLNSDNPYLRSADSSLIAQVVGTRLNDDTTGDALLREGLSTDYTVQRPPASFLIEIAAASESKDKAVATVKALGSRLETDLLAIQSINGADERFLYTSLMVASPDNATEQFSSRLRSLIVVLVAGIVLTFGAVSIARGLETSRVRARTASPAGERNKKSRRKNHHDPDPNGPAAGGPGLDELTIQEILTPAQAGRRAERPFTANSPLSEPLLSTSNGKSPIKETSA</sequence>
<name>A0AB39YKR3_9MICC</name>
<protein>
    <submittedName>
        <fullName evidence="3">Chain-length determining protein</fullName>
    </submittedName>
</protein>
<keyword evidence="2" id="KW-0812">Transmembrane</keyword>
<evidence type="ECO:0000256" key="2">
    <source>
        <dbReference type="SAM" id="Phobius"/>
    </source>
</evidence>
<dbReference type="AlphaFoldDB" id="A0AB39YKR3"/>
<feature type="region of interest" description="Disordered" evidence="1">
    <location>
        <begin position="209"/>
        <end position="291"/>
    </location>
</feature>
<feature type="transmembrane region" description="Helical" evidence="2">
    <location>
        <begin position="15"/>
        <end position="35"/>
    </location>
</feature>
<dbReference type="RefSeq" id="WP_280622858.1">
    <property type="nucleotide sequence ID" value="NZ_CP165735.1"/>
</dbReference>
<evidence type="ECO:0000256" key="1">
    <source>
        <dbReference type="SAM" id="MobiDB-lite"/>
    </source>
</evidence>
<evidence type="ECO:0000313" key="3">
    <source>
        <dbReference type="EMBL" id="XDV69531.1"/>
    </source>
</evidence>